<keyword evidence="4" id="KW-0547">Nucleotide-binding</keyword>
<protein>
    <recommendedName>
        <fullName evidence="10">Dibenzothiophene monooxygenase</fullName>
        <ecNumber evidence="9">1.14.14.21</ecNumber>
    </recommendedName>
</protein>
<dbReference type="GO" id="GO:0005737">
    <property type="term" value="C:cytoplasm"/>
    <property type="evidence" value="ECO:0007669"/>
    <property type="project" value="UniProtKB-SubCell"/>
</dbReference>
<keyword evidence="3" id="KW-0288">FMN</keyword>
<dbReference type="InterPro" id="IPR046373">
    <property type="entry name" value="Acyl-CoA_Oxase/DH_mid-dom_sf"/>
</dbReference>
<feature type="domain" description="Acyl-CoA dehydrogenase/oxidase N-terminal" evidence="16">
    <location>
        <begin position="29"/>
        <end position="101"/>
    </location>
</feature>
<evidence type="ECO:0000256" key="4">
    <source>
        <dbReference type="ARBA" id="ARBA00022741"/>
    </source>
</evidence>
<reference evidence="18 19" key="1">
    <citation type="submission" date="2018-11" db="EMBL/GenBank/DDBJ databases">
        <authorList>
            <person name="Mardanov A.V."/>
            <person name="Ravin N.V."/>
            <person name="Dedysh S.N."/>
        </authorList>
    </citation>
    <scope>NUCLEOTIDE SEQUENCE [LARGE SCALE GENOMIC DNA]</scope>
    <source>
        <strain evidence="18 19">AF10</strain>
    </source>
</reference>
<evidence type="ECO:0000256" key="11">
    <source>
        <dbReference type="ARBA" id="ARBA00047859"/>
    </source>
</evidence>
<feature type="domain" description="Acyl-CoA dehydrogenase C-terminal" evidence="17">
    <location>
        <begin position="249"/>
        <end position="382"/>
    </location>
</feature>
<comment type="pathway">
    <text evidence="7">Sulfur metabolism; dibenzothiophene degradation.</text>
</comment>
<keyword evidence="5" id="KW-0560">Oxidoreductase</keyword>
<dbReference type="InterPro" id="IPR009100">
    <property type="entry name" value="AcylCoA_DH/oxidase_NM_dom_sf"/>
</dbReference>
<dbReference type="Pfam" id="PF02771">
    <property type="entry name" value="Acyl-CoA_dh_N"/>
    <property type="match status" value="1"/>
</dbReference>
<evidence type="ECO:0000256" key="6">
    <source>
        <dbReference type="ARBA" id="ARBA00023033"/>
    </source>
</evidence>
<evidence type="ECO:0000256" key="12">
    <source>
        <dbReference type="ARBA" id="ARBA00048445"/>
    </source>
</evidence>
<evidence type="ECO:0000259" key="15">
    <source>
        <dbReference type="Pfam" id="PF02770"/>
    </source>
</evidence>
<evidence type="ECO:0000259" key="17">
    <source>
        <dbReference type="Pfam" id="PF08028"/>
    </source>
</evidence>
<comment type="subcellular location">
    <subcellularLocation>
        <location evidence="1">Cytoplasm</location>
    </subcellularLocation>
</comment>
<evidence type="ECO:0000256" key="13">
    <source>
        <dbReference type="ARBA" id="ARBA00049456"/>
    </source>
</evidence>
<dbReference type="PANTHER" id="PTHR43884">
    <property type="entry name" value="ACYL-COA DEHYDROGENASE"/>
    <property type="match status" value="1"/>
</dbReference>
<evidence type="ECO:0000259" key="16">
    <source>
        <dbReference type="Pfam" id="PF02771"/>
    </source>
</evidence>
<dbReference type="Proteomes" id="UP000289437">
    <property type="component" value="Unassembled WGS sequence"/>
</dbReference>
<dbReference type="AlphaFoldDB" id="A0A4Q0T332"/>
<dbReference type="EC" id="1.14.14.21" evidence="9"/>
<dbReference type="InterPro" id="IPR013786">
    <property type="entry name" value="AcylCoA_DH/ox_N"/>
</dbReference>
<name>A0A4Q0T332_9BACT</name>
<dbReference type="InterPro" id="IPR006091">
    <property type="entry name" value="Acyl-CoA_Oxase/DH_mid-dom"/>
</dbReference>
<dbReference type="Gene3D" id="1.20.140.10">
    <property type="entry name" value="Butyryl-CoA Dehydrogenase, subunit A, domain 3"/>
    <property type="match status" value="1"/>
</dbReference>
<keyword evidence="19" id="KW-1185">Reference proteome</keyword>
<sequence>MSLSTAEALEDATQPTQHHRPTDWLTIARSLADDFRTHAIDRDREKIKPFQQLRTLRASGLLSLFYPKEHGGGGGSIHDAAWSVLEIGRADGSLGALLAFHYYNSAVPLFLDFEGDNAAILRRSTEQRWLWGNVTQYVNRDFFAEPHPDGGYTINGTKKWNTGAPLADVTTVLAIHTGLDRYIYSVVPTSREGITFHGDWDPIGLRGADSSTVTFKNVRVHPDEVIPWRHEGVQDKPIPFWTTFGAVYYSAVYLGSIQGALDTAQDYARNRKRQVHAKNAPPTHADPLVQAQFGEAWIKLQAGLGYFDRVIAELQEAWDRRRNITEEERNEIAVKTLALRYYTARLALELTPQTFEFGGGTMTGDAEGFDRFWRNVRTLASHDPLVHSVRTVGDYALNGTLTRFGSHFPKPTPEERKDETK</sequence>
<proteinExistence type="inferred from homology"/>
<keyword evidence="6" id="KW-0503">Monooxygenase</keyword>
<evidence type="ECO:0000256" key="7">
    <source>
        <dbReference type="ARBA" id="ARBA00034307"/>
    </source>
</evidence>
<dbReference type="Gene3D" id="2.40.110.10">
    <property type="entry name" value="Butyryl-CoA Dehydrogenase, subunit A, domain 2"/>
    <property type="match status" value="1"/>
</dbReference>
<evidence type="ECO:0000256" key="9">
    <source>
        <dbReference type="ARBA" id="ARBA00034328"/>
    </source>
</evidence>
<comment type="caution">
    <text evidence="18">The sequence shown here is derived from an EMBL/GenBank/DDBJ whole genome shotgun (WGS) entry which is preliminary data.</text>
</comment>
<dbReference type="SUPFAM" id="SSF47203">
    <property type="entry name" value="Acyl-CoA dehydrogenase C-terminal domain-like"/>
    <property type="match status" value="1"/>
</dbReference>
<gene>
    <name evidence="18" type="ORF">GRAN_1303</name>
</gene>
<evidence type="ECO:0000256" key="3">
    <source>
        <dbReference type="ARBA" id="ARBA00022643"/>
    </source>
</evidence>
<feature type="domain" description="Acyl-CoA oxidase/dehydrogenase middle" evidence="15">
    <location>
        <begin position="148"/>
        <end position="218"/>
    </location>
</feature>
<evidence type="ECO:0000256" key="5">
    <source>
        <dbReference type="ARBA" id="ARBA00023002"/>
    </source>
</evidence>
<dbReference type="SUPFAM" id="SSF56645">
    <property type="entry name" value="Acyl-CoA dehydrogenase NM domain-like"/>
    <property type="match status" value="1"/>
</dbReference>
<dbReference type="InterPro" id="IPR036250">
    <property type="entry name" value="AcylCo_DH-like_C"/>
</dbReference>
<comment type="catalytic activity">
    <reaction evidence="13">
        <text>dibenzothiophene + 2 FMNH2 + 2 O2 = dibenzothiophene 5,5-dioxide + 2 FMN + 2 H2O + 2 H(+)</text>
        <dbReference type="Rhea" id="RHEA:49072"/>
        <dbReference type="ChEBI" id="CHEBI:15377"/>
        <dbReference type="ChEBI" id="CHEBI:15378"/>
        <dbReference type="ChEBI" id="CHEBI:15379"/>
        <dbReference type="ChEBI" id="CHEBI:23681"/>
        <dbReference type="ChEBI" id="CHEBI:57618"/>
        <dbReference type="ChEBI" id="CHEBI:58210"/>
        <dbReference type="ChEBI" id="CHEBI:90356"/>
        <dbReference type="EC" id="1.14.14.21"/>
    </reaction>
</comment>
<dbReference type="OrthoDB" id="571684at2"/>
<evidence type="ECO:0000256" key="10">
    <source>
        <dbReference type="ARBA" id="ARBA00034345"/>
    </source>
</evidence>
<comment type="similarity">
    <text evidence="8">Belongs to the DszC flavin monooxygenase family.</text>
</comment>
<organism evidence="18 19">
    <name type="scientific">Granulicella sibirica</name>
    <dbReference type="NCBI Taxonomy" id="2479048"/>
    <lineage>
        <taxon>Bacteria</taxon>
        <taxon>Pseudomonadati</taxon>
        <taxon>Acidobacteriota</taxon>
        <taxon>Terriglobia</taxon>
        <taxon>Terriglobales</taxon>
        <taxon>Acidobacteriaceae</taxon>
        <taxon>Granulicella</taxon>
    </lineage>
</organism>
<evidence type="ECO:0000256" key="2">
    <source>
        <dbReference type="ARBA" id="ARBA00022630"/>
    </source>
</evidence>
<feature type="region of interest" description="Disordered" evidence="14">
    <location>
        <begin position="1"/>
        <end position="20"/>
    </location>
</feature>
<keyword evidence="2" id="KW-0285">Flavoprotein</keyword>
<dbReference type="GO" id="GO:0050660">
    <property type="term" value="F:flavin adenine dinucleotide binding"/>
    <property type="evidence" value="ECO:0007669"/>
    <property type="project" value="InterPro"/>
</dbReference>
<reference evidence="19" key="2">
    <citation type="submission" date="2019-02" db="EMBL/GenBank/DDBJ databases">
        <title>Granulicella sibirica sp. nov., a psychrotolerant acidobacterium isolated from an organic soil layer in forested tundra, West Siberia.</title>
        <authorList>
            <person name="Oshkin I.Y."/>
            <person name="Kulichevskaya I.S."/>
            <person name="Rijpstra W.I.C."/>
            <person name="Sinninghe Damste J.S."/>
            <person name="Rakitin A.L."/>
            <person name="Ravin N.V."/>
            <person name="Dedysh S.N."/>
        </authorList>
    </citation>
    <scope>NUCLEOTIDE SEQUENCE [LARGE SCALE GENOMIC DNA]</scope>
    <source>
        <strain evidence="19">AF10</strain>
    </source>
</reference>
<dbReference type="Pfam" id="PF02770">
    <property type="entry name" value="Acyl-CoA_dh_M"/>
    <property type="match status" value="1"/>
</dbReference>
<dbReference type="EMBL" id="RDSM01000001">
    <property type="protein sequence ID" value="RXH57993.1"/>
    <property type="molecule type" value="Genomic_DNA"/>
</dbReference>
<dbReference type="GO" id="GO:0006552">
    <property type="term" value="P:L-leucine catabolic process"/>
    <property type="evidence" value="ECO:0007669"/>
    <property type="project" value="TreeGrafter"/>
</dbReference>
<comment type="catalytic activity">
    <reaction evidence="11">
        <text>dibenzothiophene + FMNH2 + O2 = dibenzothiophene 5-oxide + FMN + H2O + H(+)</text>
        <dbReference type="Rhea" id="RHEA:49076"/>
        <dbReference type="ChEBI" id="CHEBI:15377"/>
        <dbReference type="ChEBI" id="CHEBI:15378"/>
        <dbReference type="ChEBI" id="CHEBI:15379"/>
        <dbReference type="ChEBI" id="CHEBI:23681"/>
        <dbReference type="ChEBI" id="CHEBI:23683"/>
        <dbReference type="ChEBI" id="CHEBI:57618"/>
        <dbReference type="ChEBI" id="CHEBI:58210"/>
    </reaction>
</comment>
<dbReference type="PANTHER" id="PTHR43884:SF12">
    <property type="entry name" value="ISOVALERYL-COA DEHYDROGENASE, MITOCHONDRIAL-RELATED"/>
    <property type="match status" value="1"/>
</dbReference>
<dbReference type="Gene3D" id="1.10.540.10">
    <property type="entry name" value="Acyl-CoA dehydrogenase/oxidase, N-terminal domain"/>
    <property type="match status" value="1"/>
</dbReference>
<dbReference type="InterPro" id="IPR013107">
    <property type="entry name" value="Acyl-CoA_DH_C"/>
</dbReference>
<dbReference type="RefSeq" id="WP_128912074.1">
    <property type="nucleotide sequence ID" value="NZ_RDSM01000001.1"/>
</dbReference>
<dbReference type="GO" id="GO:0008470">
    <property type="term" value="F:3-methylbutanoyl-CoA dehydrogenase activity"/>
    <property type="evidence" value="ECO:0007669"/>
    <property type="project" value="TreeGrafter"/>
</dbReference>
<accession>A0A4Q0T332</accession>
<evidence type="ECO:0000256" key="8">
    <source>
        <dbReference type="ARBA" id="ARBA00034317"/>
    </source>
</evidence>
<dbReference type="InterPro" id="IPR037069">
    <property type="entry name" value="AcylCoA_DH/ox_N_sf"/>
</dbReference>
<evidence type="ECO:0000313" key="19">
    <source>
        <dbReference type="Proteomes" id="UP000289437"/>
    </source>
</evidence>
<evidence type="ECO:0000256" key="14">
    <source>
        <dbReference type="SAM" id="MobiDB-lite"/>
    </source>
</evidence>
<evidence type="ECO:0000313" key="18">
    <source>
        <dbReference type="EMBL" id="RXH57993.1"/>
    </source>
</evidence>
<comment type="catalytic activity">
    <reaction evidence="12">
        <text>dibenzothiophene 5-oxide + FMNH2 + O2 = dibenzothiophene 5,5-dioxide + FMN + H2O + H(+)</text>
        <dbReference type="Rhea" id="RHEA:49080"/>
        <dbReference type="ChEBI" id="CHEBI:15377"/>
        <dbReference type="ChEBI" id="CHEBI:15378"/>
        <dbReference type="ChEBI" id="CHEBI:15379"/>
        <dbReference type="ChEBI" id="CHEBI:23683"/>
        <dbReference type="ChEBI" id="CHEBI:57618"/>
        <dbReference type="ChEBI" id="CHEBI:58210"/>
        <dbReference type="ChEBI" id="CHEBI:90356"/>
    </reaction>
</comment>
<dbReference type="GO" id="GO:0004497">
    <property type="term" value="F:monooxygenase activity"/>
    <property type="evidence" value="ECO:0007669"/>
    <property type="project" value="UniProtKB-KW"/>
</dbReference>
<dbReference type="PIRSF" id="PIRSF016578">
    <property type="entry name" value="HsaA"/>
    <property type="match status" value="1"/>
</dbReference>
<evidence type="ECO:0000256" key="1">
    <source>
        <dbReference type="ARBA" id="ARBA00004496"/>
    </source>
</evidence>
<dbReference type="Pfam" id="PF08028">
    <property type="entry name" value="Acyl-CoA_dh_2"/>
    <property type="match status" value="1"/>
</dbReference>